<protein>
    <submittedName>
        <fullName evidence="2">RCG35387</fullName>
    </submittedName>
</protein>
<evidence type="ECO:0000313" key="2">
    <source>
        <dbReference type="EMBL" id="EDM06611.1"/>
    </source>
</evidence>
<keyword evidence="1" id="KW-0472">Membrane</keyword>
<feature type="non-terminal residue" evidence="2">
    <location>
        <position position="53"/>
    </location>
</feature>
<accession>A6HKP9</accession>
<dbReference type="Proteomes" id="UP000234681">
    <property type="component" value="Chromosome 10"/>
</dbReference>
<sequence length="53" mass="6141">MNYSFYYGISPLLVFPSCVLFSRSFFPVQCMMFKATYSPADANNKRKETKWAG</sequence>
<gene>
    <name evidence="2" type="ORF">rCG_35387</name>
</gene>
<keyword evidence="1" id="KW-0812">Transmembrane</keyword>
<keyword evidence="1" id="KW-1133">Transmembrane helix</keyword>
<name>A6HKP9_RAT</name>
<dbReference type="AlphaFoldDB" id="A6HKP9"/>
<evidence type="ECO:0000313" key="3">
    <source>
        <dbReference type="Proteomes" id="UP000234681"/>
    </source>
</evidence>
<organism evidence="2 3">
    <name type="scientific">Rattus norvegicus</name>
    <name type="common">Rat</name>
    <dbReference type="NCBI Taxonomy" id="10116"/>
    <lineage>
        <taxon>Eukaryota</taxon>
        <taxon>Metazoa</taxon>
        <taxon>Chordata</taxon>
        <taxon>Craniata</taxon>
        <taxon>Vertebrata</taxon>
        <taxon>Euteleostomi</taxon>
        <taxon>Mammalia</taxon>
        <taxon>Eutheria</taxon>
        <taxon>Euarchontoglires</taxon>
        <taxon>Glires</taxon>
        <taxon>Rodentia</taxon>
        <taxon>Myomorpha</taxon>
        <taxon>Muroidea</taxon>
        <taxon>Muridae</taxon>
        <taxon>Murinae</taxon>
        <taxon>Rattus</taxon>
    </lineage>
</organism>
<reference evidence="2 3" key="1">
    <citation type="submission" date="2005-07" db="EMBL/GenBank/DDBJ databases">
        <authorList>
            <person name="Mural R.J."/>
            <person name="Li P.W."/>
            <person name="Adams M.D."/>
            <person name="Amanatides P.G."/>
            <person name="Baden-Tillson H."/>
            <person name="Barnstead M."/>
            <person name="Chin S.H."/>
            <person name="Dew I."/>
            <person name="Evans C.A."/>
            <person name="Ferriera S."/>
            <person name="Flanigan M."/>
            <person name="Fosler C."/>
            <person name="Glodek A."/>
            <person name="Gu Z."/>
            <person name="Holt R.A."/>
            <person name="Jennings D."/>
            <person name="Kraft C.L."/>
            <person name="Lu F."/>
            <person name="Nguyen T."/>
            <person name="Nusskern D.R."/>
            <person name="Pfannkoch C.M."/>
            <person name="Sitter C."/>
            <person name="Sutton G.G."/>
            <person name="Venter J.C."/>
            <person name="Wang Z."/>
            <person name="Woodage T."/>
            <person name="Zheng X.H."/>
            <person name="Zhong F."/>
        </authorList>
    </citation>
    <scope>NUCLEOTIDE SEQUENCE [LARGE SCALE GENOMIC DNA]</scope>
    <source>
        <strain>BN</strain>
        <strain evidence="3">Sprague-Dawley</strain>
    </source>
</reference>
<dbReference type="EMBL" id="CH473948">
    <property type="protein sequence ID" value="EDM06611.1"/>
    <property type="molecule type" value="Genomic_DNA"/>
</dbReference>
<proteinExistence type="predicted"/>
<evidence type="ECO:0000256" key="1">
    <source>
        <dbReference type="SAM" id="Phobius"/>
    </source>
</evidence>
<feature type="transmembrane region" description="Helical" evidence="1">
    <location>
        <begin position="6"/>
        <end position="26"/>
    </location>
</feature>